<organism evidence="2 3">
    <name type="scientific">Methylocystis borbori</name>
    <dbReference type="NCBI Taxonomy" id="3118750"/>
    <lineage>
        <taxon>Bacteria</taxon>
        <taxon>Pseudomonadati</taxon>
        <taxon>Pseudomonadota</taxon>
        <taxon>Alphaproteobacteria</taxon>
        <taxon>Hyphomicrobiales</taxon>
        <taxon>Methylocystaceae</taxon>
        <taxon>Methylocystis</taxon>
    </lineage>
</organism>
<evidence type="ECO:0000313" key="2">
    <source>
        <dbReference type="EMBL" id="MEF3365022.1"/>
    </source>
</evidence>
<name>A0ABU7XDF6_9HYPH</name>
<reference evidence="2 3" key="1">
    <citation type="submission" date="2024-02" db="EMBL/GenBank/DDBJ databases">
        <authorList>
            <person name="Grouzdev D."/>
        </authorList>
    </citation>
    <scope>NUCLEOTIDE SEQUENCE [LARGE SCALE GENOMIC DNA]</scope>
    <source>
        <strain evidence="2 3">9N</strain>
    </source>
</reference>
<dbReference type="PANTHER" id="PTHR40057:SF1">
    <property type="entry name" value="SLR1162 PROTEIN"/>
    <property type="match status" value="1"/>
</dbReference>
<keyword evidence="1" id="KW-0812">Transmembrane</keyword>
<dbReference type="PANTHER" id="PTHR40057">
    <property type="entry name" value="SLR1162 PROTEIN"/>
    <property type="match status" value="1"/>
</dbReference>
<accession>A0ABU7XDF6</accession>
<evidence type="ECO:0000313" key="3">
    <source>
        <dbReference type="Proteomes" id="UP001350748"/>
    </source>
</evidence>
<gene>
    <name evidence="2" type="ORF">V3H18_00585</name>
</gene>
<keyword evidence="3" id="KW-1185">Reference proteome</keyword>
<protein>
    <submittedName>
        <fullName evidence="2">Antibiotic biosynthesis monooxygenase</fullName>
    </submittedName>
</protein>
<keyword evidence="2" id="KW-0503">Monooxygenase</keyword>
<dbReference type="SUPFAM" id="SSF54909">
    <property type="entry name" value="Dimeric alpha+beta barrel"/>
    <property type="match status" value="2"/>
</dbReference>
<feature type="transmembrane region" description="Helical" evidence="1">
    <location>
        <begin position="229"/>
        <end position="246"/>
    </location>
</feature>
<dbReference type="InterPro" id="IPR038762">
    <property type="entry name" value="ABM_predict"/>
</dbReference>
<feature type="transmembrane region" description="Helical" evidence="1">
    <location>
        <begin position="258"/>
        <end position="278"/>
    </location>
</feature>
<dbReference type="Proteomes" id="UP001350748">
    <property type="component" value="Unassembled WGS sequence"/>
</dbReference>
<dbReference type="InterPro" id="IPR011008">
    <property type="entry name" value="Dimeric_a/b-barrel"/>
</dbReference>
<keyword evidence="2" id="KW-0560">Oxidoreductase</keyword>
<dbReference type="GO" id="GO:0004497">
    <property type="term" value="F:monooxygenase activity"/>
    <property type="evidence" value="ECO:0007669"/>
    <property type="project" value="UniProtKB-KW"/>
</dbReference>
<dbReference type="Gene3D" id="3.30.70.100">
    <property type="match status" value="1"/>
</dbReference>
<evidence type="ECO:0000256" key="1">
    <source>
        <dbReference type="SAM" id="Phobius"/>
    </source>
</evidence>
<proteinExistence type="predicted"/>
<sequence>MASGKQAAGDWPVALVIQRRIADEGFAAFTKWSGKVAEALKSWPGFLGQEVAPPQPPANLDWVQVLRFATPAAARAWLESDARAQLVEEISRHCIGPEDVHMLQDVGGDRTDAISAIISFRVPADREAAFLDWQQRVQAAESQFKGFMRHKIEGPIAGLHDDWIVILSFDADANLNAWLDSPQRRALLVEGQEFNAGLTVKRASYGFNFWFPAGQPAAESPSFIFKSNLLVLLVLYPIVFLWGYFISGPFIDSRGAPFWLSLFIGNVASTQLLGWKLAPLAFKTFGWWIEPEVGWRKNLLGYGFLVALYAFSMAVYAGLLAWNWGKG</sequence>
<dbReference type="RefSeq" id="WP_332079919.1">
    <property type="nucleotide sequence ID" value="NZ_JAZHYN010000001.1"/>
</dbReference>
<dbReference type="EMBL" id="JAZHYN010000001">
    <property type="protein sequence ID" value="MEF3365022.1"/>
    <property type="molecule type" value="Genomic_DNA"/>
</dbReference>
<feature type="transmembrane region" description="Helical" evidence="1">
    <location>
        <begin position="299"/>
        <end position="322"/>
    </location>
</feature>
<comment type="caution">
    <text evidence="2">The sequence shown here is derived from an EMBL/GenBank/DDBJ whole genome shotgun (WGS) entry which is preliminary data.</text>
</comment>
<keyword evidence="1" id="KW-0472">Membrane</keyword>
<keyword evidence="1" id="KW-1133">Transmembrane helix</keyword>